<dbReference type="VEuPathDB" id="CryptoDB:GNI_118990"/>
<dbReference type="PROSITE" id="PS00973">
    <property type="entry name" value="USP_2"/>
    <property type="match status" value="1"/>
</dbReference>
<dbReference type="InterPro" id="IPR028889">
    <property type="entry name" value="USP"/>
</dbReference>
<dbReference type="Gene3D" id="3.90.70.10">
    <property type="entry name" value="Cysteine proteinases"/>
    <property type="match status" value="1"/>
</dbReference>
<feature type="region of interest" description="Disordered" evidence="1">
    <location>
        <begin position="164"/>
        <end position="208"/>
    </location>
</feature>
<dbReference type="GeneID" id="22914227"/>
<reference evidence="3" key="1">
    <citation type="submission" date="2013-12" db="EMBL/GenBank/DDBJ databases">
        <authorList>
            <person name="Omoto C.K."/>
            <person name="Sibley D."/>
            <person name="Venepally P."/>
            <person name="Hadjithomas M."/>
            <person name="Karamycheva S."/>
            <person name="Brunk B."/>
            <person name="Roos D."/>
            <person name="Caler E."/>
            <person name="Lorenzi H."/>
        </authorList>
    </citation>
    <scope>NUCLEOTIDE SEQUENCE</scope>
</reference>
<feature type="domain" description="USP" evidence="2">
    <location>
        <begin position="1"/>
        <end position="300"/>
    </location>
</feature>
<dbReference type="InterPro" id="IPR001394">
    <property type="entry name" value="Peptidase_C19_UCH"/>
</dbReference>
<accession>A0A023B2N2</accession>
<dbReference type="EMBL" id="AFNH02000884">
    <property type="protein sequence ID" value="EZG55060.1"/>
    <property type="molecule type" value="Genomic_DNA"/>
</dbReference>
<proteinExistence type="predicted"/>
<comment type="caution">
    <text evidence="3">The sequence shown here is derived from an EMBL/GenBank/DDBJ whole genome shotgun (WGS) entry which is preliminary data.</text>
</comment>
<dbReference type="PROSITE" id="PS50235">
    <property type="entry name" value="USP_3"/>
    <property type="match status" value="1"/>
</dbReference>
<dbReference type="AlphaFoldDB" id="A0A023B2N2"/>
<dbReference type="Proteomes" id="UP000019763">
    <property type="component" value="Unassembled WGS sequence"/>
</dbReference>
<dbReference type="GO" id="GO:0005634">
    <property type="term" value="C:nucleus"/>
    <property type="evidence" value="ECO:0007669"/>
    <property type="project" value="TreeGrafter"/>
</dbReference>
<dbReference type="RefSeq" id="XP_011131806.1">
    <property type="nucleotide sequence ID" value="XM_011133504.1"/>
</dbReference>
<dbReference type="Pfam" id="PF00443">
    <property type="entry name" value="UCH"/>
    <property type="match status" value="1"/>
</dbReference>
<feature type="compositionally biased region" description="Basic and acidic residues" evidence="1">
    <location>
        <begin position="178"/>
        <end position="188"/>
    </location>
</feature>
<dbReference type="PANTHER" id="PTHR24006">
    <property type="entry name" value="UBIQUITIN CARBOXYL-TERMINAL HYDROLASE"/>
    <property type="match status" value="1"/>
</dbReference>
<evidence type="ECO:0000313" key="3">
    <source>
        <dbReference type="EMBL" id="EZG55060.1"/>
    </source>
</evidence>
<dbReference type="GO" id="GO:0004843">
    <property type="term" value="F:cysteine-type deubiquitinase activity"/>
    <property type="evidence" value="ECO:0007669"/>
    <property type="project" value="InterPro"/>
</dbReference>
<dbReference type="OrthoDB" id="292964at2759"/>
<dbReference type="PANTHER" id="PTHR24006:SF905">
    <property type="entry name" value="UBIQUITIN CARBOXYL-TERMINAL HYDROLASE 1"/>
    <property type="match status" value="1"/>
</dbReference>
<dbReference type="SUPFAM" id="SSF54001">
    <property type="entry name" value="Cysteine proteinases"/>
    <property type="match status" value="1"/>
</dbReference>
<dbReference type="GO" id="GO:0016579">
    <property type="term" value="P:protein deubiquitination"/>
    <property type="evidence" value="ECO:0007669"/>
    <property type="project" value="InterPro"/>
</dbReference>
<name>A0A023B2N2_GRENI</name>
<keyword evidence="3" id="KW-0378">Hydrolase</keyword>
<keyword evidence="4" id="KW-1185">Reference proteome</keyword>
<sequence length="301" mass="34368">MLRNANKVSSYWNATDQQDALEFFDFLMDASYCYDMLFTGKLERQYICTGCDSICRRQESYRNISVTCNAQVRSLKGALDNYQAPEYLTGDNLYDCDRCKIKTVGKCQTWIQKYPSVLTISLIKYDVNRESGCYGKVNNLIKIDLELPFEARCGGQSNIDVDEIEDGDKVNGGGKVNGGRERSRDSGHNSRGFGTENEDRDLDLVSDASTTDTNQNSIIRYKLTSIILHIGASVASGHYVTVVRRQQEWFLVDDHKVSRLTSQELDRLLNNEEPTSTPPKTERDRIIDNRNTYLLFYTRTM</sequence>
<dbReference type="InterPro" id="IPR050164">
    <property type="entry name" value="Peptidase_C19"/>
</dbReference>
<dbReference type="CDD" id="cd02257">
    <property type="entry name" value="Peptidase_C19"/>
    <property type="match status" value="1"/>
</dbReference>
<gene>
    <name evidence="3" type="ORF">GNI_118990</name>
</gene>
<protein>
    <submittedName>
        <fullName evidence="3">Ubiquitin carboxyl-terminal hydrolase</fullName>
    </submittedName>
</protein>
<evidence type="ECO:0000313" key="4">
    <source>
        <dbReference type="Proteomes" id="UP000019763"/>
    </source>
</evidence>
<dbReference type="eggNOG" id="KOG1866">
    <property type="taxonomic scope" value="Eukaryota"/>
</dbReference>
<dbReference type="InterPro" id="IPR038765">
    <property type="entry name" value="Papain-like_cys_pep_sf"/>
</dbReference>
<evidence type="ECO:0000256" key="1">
    <source>
        <dbReference type="SAM" id="MobiDB-lite"/>
    </source>
</evidence>
<dbReference type="GO" id="GO:0005829">
    <property type="term" value="C:cytosol"/>
    <property type="evidence" value="ECO:0007669"/>
    <property type="project" value="TreeGrafter"/>
</dbReference>
<organism evidence="3 4">
    <name type="scientific">Gregarina niphandrodes</name>
    <name type="common">Septate eugregarine</name>
    <dbReference type="NCBI Taxonomy" id="110365"/>
    <lineage>
        <taxon>Eukaryota</taxon>
        <taxon>Sar</taxon>
        <taxon>Alveolata</taxon>
        <taxon>Apicomplexa</taxon>
        <taxon>Conoidasida</taxon>
        <taxon>Gregarinasina</taxon>
        <taxon>Eugregarinorida</taxon>
        <taxon>Gregarinidae</taxon>
        <taxon>Gregarina</taxon>
    </lineage>
</organism>
<dbReference type="InterPro" id="IPR018200">
    <property type="entry name" value="USP_CS"/>
</dbReference>
<evidence type="ECO:0000259" key="2">
    <source>
        <dbReference type="PROSITE" id="PS50235"/>
    </source>
</evidence>